<feature type="transmembrane region" description="Helical" evidence="8">
    <location>
        <begin position="422"/>
        <end position="440"/>
    </location>
</feature>
<evidence type="ECO:0000256" key="2">
    <source>
        <dbReference type="ARBA" id="ARBA00022448"/>
    </source>
</evidence>
<keyword evidence="5 8" id="KW-0812">Transmembrane</keyword>
<dbReference type="Pfam" id="PF00528">
    <property type="entry name" value="BPD_transp_1"/>
    <property type="match status" value="2"/>
</dbReference>
<feature type="transmembrane region" description="Helical" evidence="8">
    <location>
        <begin position="532"/>
        <end position="555"/>
    </location>
</feature>
<proteinExistence type="inferred from homology"/>
<comment type="subcellular location">
    <subcellularLocation>
        <location evidence="1">Cell inner membrane</location>
        <topology evidence="1">Multi-pass membrane protein</topology>
    </subcellularLocation>
    <subcellularLocation>
        <location evidence="8">Cell membrane</location>
        <topology evidence="8">Multi-pass membrane protein</topology>
    </subcellularLocation>
</comment>
<feature type="transmembrane region" description="Helical" evidence="8">
    <location>
        <begin position="143"/>
        <end position="170"/>
    </location>
</feature>
<evidence type="ECO:0000256" key="8">
    <source>
        <dbReference type="RuleBase" id="RU363032"/>
    </source>
</evidence>
<dbReference type="PATRIC" id="fig|401562.3.peg.804"/>
<evidence type="ECO:0000313" key="10">
    <source>
        <dbReference type="EMBL" id="KTQ96417.1"/>
    </source>
</evidence>
<feature type="transmembrane region" description="Helical" evidence="8">
    <location>
        <begin position="191"/>
        <end position="216"/>
    </location>
</feature>
<dbReference type="STRING" id="401562.NS365_03270"/>
<name>A0A175RC48_9HYPH</name>
<feature type="transmembrane region" description="Helical" evidence="8">
    <location>
        <begin position="361"/>
        <end position="384"/>
    </location>
</feature>
<keyword evidence="2 8" id="KW-0813">Transport</keyword>
<feature type="transmembrane region" description="Helical" evidence="8">
    <location>
        <begin position="396"/>
        <end position="416"/>
    </location>
</feature>
<evidence type="ECO:0000256" key="6">
    <source>
        <dbReference type="ARBA" id="ARBA00022989"/>
    </source>
</evidence>
<gene>
    <name evidence="10" type="ORF">NS226_07430</name>
</gene>
<comment type="similarity">
    <text evidence="8">Belongs to the binding-protein-dependent transport system permease family.</text>
</comment>
<evidence type="ECO:0000256" key="5">
    <source>
        <dbReference type="ARBA" id="ARBA00022692"/>
    </source>
</evidence>
<dbReference type="GO" id="GO:0005886">
    <property type="term" value="C:plasma membrane"/>
    <property type="evidence" value="ECO:0007669"/>
    <property type="project" value="UniProtKB-SubCell"/>
</dbReference>
<dbReference type="InterPro" id="IPR035906">
    <property type="entry name" value="MetI-like_sf"/>
</dbReference>
<dbReference type="Gene3D" id="1.10.3720.10">
    <property type="entry name" value="MetI-like"/>
    <property type="match status" value="2"/>
</dbReference>
<dbReference type="PROSITE" id="PS50928">
    <property type="entry name" value="ABC_TM1"/>
    <property type="match status" value="2"/>
</dbReference>
<dbReference type="SUPFAM" id="SSF161098">
    <property type="entry name" value="MetI-like"/>
    <property type="match status" value="2"/>
</dbReference>
<feature type="transmembrane region" description="Helical" evidence="8">
    <location>
        <begin position="303"/>
        <end position="326"/>
    </location>
</feature>
<organism evidence="10 11">
    <name type="scientific">Aureimonas ureilytica</name>
    <dbReference type="NCBI Taxonomy" id="401562"/>
    <lineage>
        <taxon>Bacteria</taxon>
        <taxon>Pseudomonadati</taxon>
        <taxon>Pseudomonadota</taxon>
        <taxon>Alphaproteobacteria</taxon>
        <taxon>Hyphomicrobiales</taxon>
        <taxon>Aurantimonadaceae</taxon>
        <taxon>Aureimonas</taxon>
    </lineage>
</organism>
<keyword evidence="6 8" id="KW-1133">Transmembrane helix</keyword>
<evidence type="ECO:0000256" key="3">
    <source>
        <dbReference type="ARBA" id="ARBA00022475"/>
    </source>
</evidence>
<dbReference type="InterPro" id="IPR000515">
    <property type="entry name" value="MetI-like"/>
</dbReference>
<evidence type="ECO:0000256" key="4">
    <source>
        <dbReference type="ARBA" id="ARBA00022519"/>
    </source>
</evidence>
<dbReference type="GO" id="GO:0055085">
    <property type="term" value="P:transmembrane transport"/>
    <property type="evidence" value="ECO:0007669"/>
    <property type="project" value="InterPro"/>
</dbReference>
<keyword evidence="3" id="KW-1003">Cell membrane</keyword>
<dbReference type="EMBL" id="LDPZ01000015">
    <property type="protein sequence ID" value="KTQ96417.1"/>
    <property type="molecule type" value="Genomic_DNA"/>
</dbReference>
<dbReference type="CDD" id="cd06261">
    <property type="entry name" value="TM_PBP2"/>
    <property type="match status" value="2"/>
</dbReference>
<dbReference type="PANTHER" id="PTHR43357">
    <property type="entry name" value="INNER MEMBRANE ABC TRANSPORTER PERMEASE PROTEIN YDCV"/>
    <property type="match status" value="1"/>
</dbReference>
<comment type="caution">
    <text evidence="10">The sequence shown here is derived from an EMBL/GenBank/DDBJ whole genome shotgun (WGS) entry which is preliminary data.</text>
</comment>
<feature type="domain" description="ABC transmembrane type-1" evidence="9">
    <location>
        <begin position="357"/>
        <end position="551"/>
    </location>
</feature>
<evidence type="ECO:0000256" key="1">
    <source>
        <dbReference type="ARBA" id="ARBA00004429"/>
    </source>
</evidence>
<feature type="transmembrane region" description="Helical" evidence="8">
    <location>
        <begin position="101"/>
        <end position="123"/>
    </location>
</feature>
<evidence type="ECO:0000259" key="9">
    <source>
        <dbReference type="PROSITE" id="PS50928"/>
    </source>
</evidence>
<evidence type="ECO:0000256" key="7">
    <source>
        <dbReference type="ARBA" id="ARBA00023136"/>
    </source>
</evidence>
<feature type="transmembrane region" description="Helical" evidence="8">
    <location>
        <begin position="254"/>
        <end position="275"/>
    </location>
</feature>
<sequence>MRHDALKATPTERWTIGVLALIVALLSILPLVRLAMEAVLPGGRVDLGPALGVLQARSTWIATGHTLATASVGTLIAVLIGLTLALLVGLTDIRGRKALTFCALLPATIPPQVTALAWAQLFGPASPLLNTLGLAPELGSPNPLYSAGGIMVLLGVQHAPLVFLSVRAGLRALPRDLVEAARACGAGRGRVLATIILPVMTPPLVAGAAIAFVSAVGNFGIPALLGIPAGYTVLPTLIYQRLAGFGPAIIGETAVLSVIVGLVAFSGLALQGLALRGRDYRLSGSGAALEPFRLGRWRGPVEALVVALMLVMVAAPLVGLLATSLVSAYGVPLGPATATLGNYAEVLLRQDMTIRAFRNSAALSLGAALLLSCLVVPLGVLLVWRKSRLLRLVSAAADIPYALPGIVLGIAAILLFLKPLPLLNFSLYNTIWIIFLAYLARFLVLELRPVVAGVSQLDPALDEAARMTGAGFLFRLRTIVLPLVAPMAAAGAILVFMTAFNELTVSALLWSAGNETLGVAVFNLDDAGRAPLAAALASVTVVVILAVMALGSMLAPRLPKGALPWTD</sequence>
<feature type="transmembrane region" description="Helical" evidence="8">
    <location>
        <begin position="12"/>
        <end position="32"/>
    </location>
</feature>
<dbReference type="AlphaFoldDB" id="A0A175RC48"/>
<reference evidence="10 11" key="1">
    <citation type="journal article" date="2016" name="Front. Microbiol.">
        <title>Genomic Resource of Rice Seed Associated Bacteria.</title>
        <authorList>
            <person name="Midha S."/>
            <person name="Bansal K."/>
            <person name="Sharma S."/>
            <person name="Kumar N."/>
            <person name="Patil P.P."/>
            <person name="Chaudhry V."/>
            <person name="Patil P.B."/>
        </authorList>
    </citation>
    <scope>NUCLEOTIDE SEQUENCE [LARGE SCALE GENOMIC DNA]</scope>
    <source>
        <strain evidence="10 11">NS226</strain>
    </source>
</reference>
<accession>A0A175RC48</accession>
<keyword evidence="7 8" id="KW-0472">Membrane</keyword>
<keyword evidence="4" id="KW-0997">Cell inner membrane</keyword>
<evidence type="ECO:0000313" key="11">
    <source>
        <dbReference type="Proteomes" id="UP000078272"/>
    </source>
</evidence>
<dbReference type="Proteomes" id="UP000078272">
    <property type="component" value="Unassembled WGS sequence"/>
</dbReference>
<feature type="transmembrane region" description="Helical" evidence="8">
    <location>
        <begin position="479"/>
        <end position="500"/>
    </location>
</feature>
<feature type="transmembrane region" description="Helical" evidence="8">
    <location>
        <begin position="67"/>
        <end position="89"/>
    </location>
</feature>
<dbReference type="PANTHER" id="PTHR43357:SF3">
    <property type="entry name" value="FE(3+)-TRANSPORT SYSTEM PERMEASE PROTEIN FBPB 2"/>
    <property type="match status" value="1"/>
</dbReference>
<feature type="domain" description="ABC transmembrane type-1" evidence="9">
    <location>
        <begin position="63"/>
        <end position="271"/>
    </location>
</feature>
<protein>
    <submittedName>
        <fullName evidence="10">ABC transporter permease</fullName>
    </submittedName>
</protein>